<sequence length="348" mass="38453">MEELANDVRLRDITEQDLALFFEQQLDPTANQMAAFTAKDPKDREAYFNSWTKRLVDTSIHKQTILFQGSVAGHLSSFEFLGLPTVGSWLGKEFWGKGIATRALSLFVKQLPTRPLYARVAKDNIGSIRVLQKCGFQIVGEDKGFSHFRDEEVEEYILVLKENPTIPSPSGFVTAVSRSAAHSFSKQNQPSIQLLAGLGVEGDAHLGETVKHRSRVAQNPNQPNLRQVHLIHAELHEELQSAGFDVSSGQMGENITTRGIPLLELPTGTRLYLGDSAVVELTGLRNPCQQLNHFQPGLMDAVLDRDPDGNLIRKAGVMGIVTASGEVKPGDPIRVEYPPLPHHPLERV</sequence>
<dbReference type="PROSITE" id="PS51340">
    <property type="entry name" value="MOSC"/>
    <property type="match status" value="1"/>
</dbReference>
<dbReference type="InterPro" id="IPR052716">
    <property type="entry name" value="MOSC_domain"/>
</dbReference>
<feature type="domain" description="N-acetyltransferase" evidence="1">
    <location>
        <begin position="8"/>
        <end position="163"/>
    </location>
</feature>
<keyword evidence="3" id="KW-0808">Transferase</keyword>
<dbReference type="SUPFAM" id="SSF55729">
    <property type="entry name" value="Acyl-CoA N-acyltransferases (Nat)"/>
    <property type="match status" value="1"/>
</dbReference>
<proteinExistence type="predicted"/>
<gene>
    <name evidence="3" type="ORF">EDM58_00765</name>
</gene>
<dbReference type="InterPro" id="IPR011037">
    <property type="entry name" value="Pyrv_Knase-like_insert_dom_sf"/>
</dbReference>
<dbReference type="SUPFAM" id="SSF50800">
    <property type="entry name" value="PK beta-barrel domain-like"/>
    <property type="match status" value="1"/>
</dbReference>
<evidence type="ECO:0000313" key="3">
    <source>
        <dbReference type="EMBL" id="RNB86116.1"/>
    </source>
</evidence>
<reference evidence="3 4" key="1">
    <citation type="submission" date="2018-10" db="EMBL/GenBank/DDBJ databases">
        <title>Phylogenomics of Brevibacillus.</title>
        <authorList>
            <person name="Dunlap C."/>
        </authorList>
    </citation>
    <scope>NUCLEOTIDE SEQUENCE [LARGE SCALE GENOMIC DNA]</scope>
    <source>
        <strain evidence="3 4">JCM 15085</strain>
    </source>
</reference>
<dbReference type="Gene3D" id="2.40.33.20">
    <property type="entry name" value="PK beta-barrel domain-like"/>
    <property type="match status" value="1"/>
</dbReference>
<dbReference type="Pfam" id="PF13302">
    <property type="entry name" value="Acetyltransf_3"/>
    <property type="match status" value="1"/>
</dbReference>
<evidence type="ECO:0000313" key="4">
    <source>
        <dbReference type="Proteomes" id="UP000281915"/>
    </source>
</evidence>
<dbReference type="Pfam" id="PF03473">
    <property type="entry name" value="MOSC"/>
    <property type="match status" value="1"/>
</dbReference>
<dbReference type="GO" id="GO:0030151">
    <property type="term" value="F:molybdenum ion binding"/>
    <property type="evidence" value="ECO:0007669"/>
    <property type="project" value="InterPro"/>
</dbReference>
<feature type="domain" description="MOSC" evidence="2">
    <location>
        <begin position="187"/>
        <end position="336"/>
    </location>
</feature>
<protein>
    <submittedName>
        <fullName evidence="3">GNAT family N-acetyltransferase</fullName>
    </submittedName>
</protein>
<dbReference type="PANTHER" id="PTHR36930">
    <property type="entry name" value="METAL-SULFUR CLUSTER BIOSYNTHESIS PROTEINS YUAD-RELATED"/>
    <property type="match status" value="1"/>
</dbReference>
<dbReference type="Proteomes" id="UP000281915">
    <property type="component" value="Unassembled WGS sequence"/>
</dbReference>
<dbReference type="PANTHER" id="PTHR36930:SF1">
    <property type="entry name" value="MOSC DOMAIN-CONTAINING PROTEIN"/>
    <property type="match status" value="1"/>
</dbReference>
<accession>A0A3M8DDJ5</accession>
<dbReference type="EMBL" id="RHHT01000002">
    <property type="protein sequence ID" value="RNB86116.1"/>
    <property type="molecule type" value="Genomic_DNA"/>
</dbReference>
<dbReference type="Gene3D" id="3.40.630.30">
    <property type="match status" value="1"/>
</dbReference>
<dbReference type="InterPro" id="IPR016181">
    <property type="entry name" value="Acyl_CoA_acyltransferase"/>
</dbReference>
<comment type="caution">
    <text evidence="3">The sequence shown here is derived from an EMBL/GenBank/DDBJ whole genome shotgun (WGS) entry which is preliminary data.</text>
</comment>
<dbReference type="InterPro" id="IPR000182">
    <property type="entry name" value="GNAT_dom"/>
</dbReference>
<evidence type="ECO:0000259" key="2">
    <source>
        <dbReference type="PROSITE" id="PS51340"/>
    </source>
</evidence>
<evidence type="ECO:0000259" key="1">
    <source>
        <dbReference type="PROSITE" id="PS51186"/>
    </source>
</evidence>
<dbReference type="AlphaFoldDB" id="A0A3M8DDJ5"/>
<name>A0A3M8DDJ5_9BACL</name>
<dbReference type="PROSITE" id="PS51186">
    <property type="entry name" value="GNAT"/>
    <property type="match status" value="1"/>
</dbReference>
<dbReference type="InterPro" id="IPR005302">
    <property type="entry name" value="MoCF_Sase_C"/>
</dbReference>
<dbReference type="GO" id="GO:0016747">
    <property type="term" value="F:acyltransferase activity, transferring groups other than amino-acyl groups"/>
    <property type="evidence" value="ECO:0007669"/>
    <property type="project" value="InterPro"/>
</dbReference>
<dbReference type="GO" id="GO:0030170">
    <property type="term" value="F:pyridoxal phosphate binding"/>
    <property type="evidence" value="ECO:0007669"/>
    <property type="project" value="InterPro"/>
</dbReference>
<organism evidence="3 4">
    <name type="scientific">Brevibacillus panacihumi</name>
    <dbReference type="NCBI Taxonomy" id="497735"/>
    <lineage>
        <taxon>Bacteria</taxon>
        <taxon>Bacillati</taxon>
        <taxon>Bacillota</taxon>
        <taxon>Bacilli</taxon>
        <taxon>Bacillales</taxon>
        <taxon>Paenibacillaceae</taxon>
        <taxon>Brevibacillus</taxon>
    </lineage>
</organism>